<gene>
    <name evidence="1" type="ORF">J0695_30755</name>
</gene>
<proteinExistence type="predicted"/>
<dbReference type="AlphaFoldDB" id="A0A939FFH4"/>
<feature type="non-terminal residue" evidence="1">
    <location>
        <position position="100"/>
    </location>
</feature>
<evidence type="ECO:0000313" key="2">
    <source>
        <dbReference type="Proteomes" id="UP000664167"/>
    </source>
</evidence>
<sequence>MNDQQTHAGHVGYDAYSTGSYETDPLFGNLPGAYDGTVYDTAQTGQYDTTQWDTGAQQSYGYDTTGQWAVQVPAQAVAYDSYDTTGQWDASAWNQAEASH</sequence>
<name>A0A939FFH4_9ACTN</name>
<evidence type="ECO:0000313" key="1">
    <source>
        <dbReference type="EMBL" id="MBO0516120.1"/>
    </source>
</evidence>
<dbReference type="Proteomes" id="UP000664167">
    <property type="component" value="Unassembled WGS sequence"/>
</dbReference>
<accession>A0A939FFH4</accession>
<reference evidence="1" key="1">
    <citation type="submission" date="2021-03" db="EMBL/GenBank/DDBJ databases">
        <title>Streptomyces poriferae sp. nov., a novel marine sponge-derived Actinobacteria species with anti-MRSA activity.</title>
        <authorList>
            <person name="Sandoval-Powers M."/>
            <person name="Kralova S."/>
            <person name="Nguyen G.-S."/>
            <person name="Fawwal D."/>
            <person name="Degnes K."/>
            <person name="Klinkenberg G."/>
            <person name="Sletta H."/>
            <person name="Wentzel A."/>
            <person name="Liles M.R."/>
        </authorList>
    </citation>
    <scope>NUCLEOTIDE SEQUENCE</scope>
    <source>
        <strain evidence="1">DSM 41794</strain>
    </source>
</reference>
<comment type="caution">
    <text evidence="1">The sequence shown here is derived from an EMBL/GenBank/DDBJ whole genome shotgun (WGS) entry which is preliminary data.</text>
</comment>
<organism evidence="1 2">
    <name type="scientific">Streptomyces beijiangensis</name>
    <dbReference type="NCBI Taxonomy" id="163361"/>
    <lineage>
        <taxon>Bacteria</taxon>
        <taxon>Bacillati</taxon>
        <taxon>Actinomycetota</taxon>
        <taxon>Actinomycetes</taxon>
        <taxon>Kitasatosporales</taxon>
        <taxon>Streptomycetaceae</taxon>
        <taxon>Streptomyces</taxon>
    </lineage>
</organism>
<keyword evidence="2" id="KW-1185">Reference proteome</keyword>
<protein>
    <submittedName>
        <fullName evidence="1">M23 family peptidase</fullName>
    </submittedName>
</protein>
<dbReference type="EMBL" id="JAFLRJ010000358">
    <property type="protein sequence ID" value="MBO0516120.1"/>
    <property type="molecule type" value="Genomic_DNA"/>
</dbReference>